<keyword evidence="2" id="KW-1185">Reference proteome</keyword>
<dbReference type="EMBL" id="JAAZSQ010000003">
    <property type="protein sequence ID" value="NKX53917.1"/>
    <property type="molecule type" value="Genomic_DNA"/>
</dbReference>
<reference evidence="1 2" key="1">
    <citation type="submission" date="2020-04" db="EMBL/GenBank/DDBJ databases">
        <title>Arthrobacter sp. nov.</title>
        <authorList>
            <person name="Liu S."/>
        </authorList>
    </citation>
    <scope>NUCLEOTIDE SEQUENCE [LARGE SCALE GENOMIC DNA]</scope>
    <source>
        <strain evidence="1 2">E918</strain>
    </source>
</reference>
<dbReference type="RefSeq" id="WP_168485217.1">
    <property type="nucleotide sequence ID" value="NZ_JAAZSQ010000003.1"/>
</dbReference>
<protein>
    <submittedName>
        <fullName evidence="1">Uncharacterized protein</fullName>
    </submittedName>
</protein>
<comment type="caution">
    <text evidence="1">The sequence shown here is derived from an EMBL/GenBank/DDBJ whole genome shotgun (WGS) entry which is preliminary data.</text>
</comment>
<gene>
    <name evidence="1" type="ORF">HGG74_05055</name>
</gene>
<organism evidence="1 2">
    <name type="scientific">Arthrobacter mobilis</name>
    <dbReference type="NCBI Taxonomy" id="2724944"/>
    <lineage>
        <taxon>Bacteria</taxon>
        <taxon>Bacillati</taxon>
        <taxon>Actinomycetota</taxon>
        <taxon>Actinomycetes</taxon>
        <taxon>Micrococcales</taxon>
        <taxon>Micrococcaceae</taxon>
        <taxon>Arthrobacter</taxon>
    </lineage>
</organism>
<evidence type="ECO:0000313" key="2">
    <source>
        <dbReference type="Proteomes" id="UP000544090"/>
    </source>
</evidence>
<dbReference type="Gene3D" id="3.20.20.80">
    <property type="entry name" value="Glycosidases"/>
    <property type="match status" value="1"/>
</dbReference>
<dbReference type="InterPro" id="IPR017853">
    <property type="entry name" value="GH"/>
</dbReference>
<sequence length="99" mass="10777">MALIGFQAPHEQAGPDTLKEQKVRIADTSDQWWKNAVIYCVDVETYLDSDHDGIGDIAGRLKLAGYGYRWLRVHPARPRDGILPKLSTSVAGAGGSGRA</sequence>
<dbReference type="SUPFAM" id="SSF51445">
    <property type="entry name" value="(Trans)glycosidases"/>
    <property type="match status" value="1"/>
</dbReference>
<accession>A0A7X6K350</accession>
<name>A0A7X6K350_9MICC</name>
<evidence type="ECO:0000313" key="1">
    <source>
        <dbReference type="EMBL" id="NKX53917.1"/>
    </source>
</evidence>
<dbReference type="Proteomes" id="UP000544090">
    <property type="component" value="Unassembled WGS sequence"/>
</dbReference>
<dbReference type="AlphaFoldDB" id="A0A7X6K350"/>
<proteinExistence type="predicted"/>